<evidence type="ECO:0000313" key="11">
    <source>
        <dbReference type="EMBL" id="TGJ81546.1"/>
    </source>
</evidence>
<feature type="compositionally biased region" description="Basic and acidic residues" evidence="8">
    <location>
        <begin position="102"/>
        <end position="111"/>
    </location>
</feature>
<accession>A0A4Z0YVQ5</accession>
<reference evidence="11 12" key="1">
    <citation type="submission" date="2019-03" db="EMBL/GenBank/DDBJ databases">
        <title>Draft genome sequence of Xylaria hypoxylon DSM 108379, a ubiquitous saprotrophic-parasitic fungi on hardwood.</title>
        <authorList>
            <person name="Buettner E."/>
            <person name="Leonhardt S."/>
            <person name="Gebauer A.M."/>
            <person name="Liers C."/>
            <person name="Hofrichter M."/>
            <person name="Kellner H."/>
        </authorList>
    </citation>
    <scope>NUCLEOTIDE SEQUENCE [LARGE SCALE GENOMIC DNA]</scope>
    <source>
        <strain evidence="11 12">DSM 108379</strain>
    </source>
</reference>
<comment type="subcellular location">
    <subcellularLocation>
        <location evidence="1">Nucleus envelope</location>
    </subcellularLocation>
</comment>
<evidence type="ECO:0000259" key="10">
    <source>
        <dbReference type="Pfam" id="PF08801"/>
    </source>
</evidence>
<evidence type="ECO:0000256" key="6">
    <source>
        <dbReference type="ARBA" id="ARBA00023010"/>
    </source>
</evidence>
<dbReference type="Pfam" id="PF08801">
    <property type="entry name" value="Nucleoporin_N"/>
    <property type="match status" value="1"/>
</dbReference>
<dbReference type="Gene3D" id="2.130.10.10">
    <property type="entry name" value="YVTN repeat-like/Quinoprotein amine dehydrogenase"/>
    <property type="match status" value="1"/>
</dbReference>
<dbReference type="PANTHER" id="PTHR13405">
    <property type="entry name" value="NUCLEAR PORE COMPLEX PROTEIN NUP133"/>
    <property type="match status" value="1"/>
</dbReference>
<evidence type="ECO:0000256" key="5">
    <source>
        <dbReference type="ARBA" id="ARBA00022927"/>
    </source>
</evidence>
<keyword evidence="4" id="KW-0509">mRNA transport</keyword>
<keyword evidence="5" id="KW-0653">Protein transport</keyword>
<keyword evidence="7" id="KW-0539">Nucleus</keyword>
<keyword evidence="6" id="KW-0811">Translocation</keyword>
<evidence type="ECO:0008006" key="13">
    <source>
        <dbReference type="Google" id="ProtNLM"/>
    </source>
</evidence>
<evidence type="ECO:0000256" key="3">
    <source>
        <dbReference type="ARBA" id="ARBA00022448"/>
    </source>
</evidence>
<dbReference type="Proteomes" id="UP000297716">
    <property type="component" value="Unassembled WGS sequence"/>
</dbReference>
<dbReference type="GO" id="GO:0016973">
    <property type="term" value="P:poly(A)+ mRNA export from nucleus"/>
    <property type="evidence" value="ECO:0007669"/>
    <property type="project" value="TreeGrafter"/>
</dbReference>
<dbReference type="Pfam" id="PF03177">
    <property type="entry name" value="Nucleoporin_C"/>
    <property type="match status" value="1"/>
</dbReference>
<dbReference type="InterPro" id="IPR015943">
    <property type="entry name" value="WD40/YVTN_repeat-like_dom_sf"/>
</dbReference>
<dbReference type="GO" id="GO:0006606">
    <property type="term" value="P:protein import into nucleus"/>
    <property type="evidence" value="ECO:0007669"/>
    <property type="project" value="TreeGrafter"/>
</dbReference>
<feature type="region of interest" description="Disordered" evidence="8">
    <location>
        <begin position="1351"/>
        <end position="1387"/>
    </location>
</feature>
<organism evidence="11 12">
    <name type="scientific">Xylaria hypoxylon</name>
    <dbReference type="NCBI Taxonomy" id="37992"/>
    <lineage>
        <taxon>Eukaryota</taxon>
        <taxon>Fungi</taxon>
        <taxon>Dikarya</taxon>
        <taxon>Ascomycota</taxon>
        <taxon>Pezizomycotina</taxon>
        <taxon>Sordariomycetes</taxon>
        <taxon>Xylariomycetidae</taxon>
        <taxon>Xylariales</taxon>
        <taxon>Xylariaceae</taxon>
        <taxon>Xylaria</taxon>
    </lineage>
</organism>
<dbReference type="InterPro" id="IPR014908">
    <property type="entry name" value="Nucleoporin_Nup133/Nup155_N"/>
</dbReference>
<dbReference type="PANTHER" id="PTHR13405:SF11">
    <property type="entry name" value="NUCLEAR PORE COMPLEX PROTEIN NUP133"/>
    <property type="match status" value="1"/>
</dbReference>
<keyword evidence="3" id="KW-0813">Transport</keyword>
<feature type="region of interest" description="Disordered" evidence="8">
    <location>
        <begin position="1"/>
        <end position="51"/>
    </location>
</feature>
<feature type="compositionally biased region" description="Polar residues" evidence="8">
    <location>
        <begin position="1377"/>
        <end position="1387"/>
    </location>
</feature>
<dbReference type="GO" id="GO:0017056">
    <property type="term" value="F:structural constituent of nuclear pore"/>
    <property type="evidence" value="ECO:0007669"/>
    <property type="project" value="InterPro"/>
</dbReference>
<keyword evidence="12" id="KW-1185">Reference proteome</keyword>
<feature type="domain" description="Nucleoporin Nup133/Nup155-like C-terminal" evidence="9">
    <location>
        <begin position="688"/>
        <end position="1337"/>
    </location>
</feature>
<comment type="similarity">
    <text evidence="2">Belongs to the nucleoporin Nup133 family.</text>
</comment>
<dbReference type="InterPro" id="IPR007187">
    <property type="entry name" value="Nucleoporin_Nup133/Nup155_C"/>
</dbReference>
<feature type="compositionally biased region" description="Polar residues" evidence="8">
    <location>
        <begin position="7"/>
        <end position="20"/>
    </location>
</feature>
<dbReference type="Gene3D" id="1.20.58.1380">
    <property type="match status" value="1"/>
</dbReference>
<dbReference type="GO" id="GO:0031080">
    <property type="term" value="C:nuclear pore outer ring"/>
    <property type="evidence" value="ECO:0007669"/>
    <property type="project" value="TreeGrafter"/>
</dbReference>
<proteinExistence type="inferred from homology"/>
<evidence type="ECO:0000256" key="7">
    <source>
        <dbReference type="ARBA" id="ARBA00023242"/>
    </source>
</evidence>
<dbReference type="GO" id="GO:0000972">
    <property type="term" value="P:transcription-dependent tethering of RNA polymerase II gene DNA at nuclear periphery"/>
    <property type="evidence" value="ECO:0007669"/>
    <property type="project" value="TreeGrafter"/>
</dbReference>
<evidence type="ECO:0000313" key="12">
    <source>
        <dbReference type="Proteomes" id="UP000297716"/>
    </source>
</evidence>
<dbReference type="InterPro" id="IPR037624">
    <property type="entry name" value="Nup133-like"/>
</dbReference>
<evidence type="ECO:0000256" key="4">
    <source>
        <dbReference type="ARBA" id="ARBA00022816"/>
    </source>
</evidence>
<dbReference type="OrthoDB" id="103454at2759"/>
<gene>
    <name evidence="11" type="ORF">E0Z10_g7213</name>
</gene>
<name>A0A4Z0YVQ5_9PEZI</name>
<dbReference type="STRING" id="37992.A0A4Z0YVQ5"/>
<protein>
    <recommendedName>
        <fullName evidence="13">Nucleoporin Nup133/Nup155-like C-terminal domain-containing protein</fullName>
    </recommendedName>
</protein>
<sequence>MFAPAPTSGSQNGAPTSMTTRGRRRQRPLSSDNSLPLPKSKRLRSDRPQVTDQTFVELIAAPETYEVKSAQPSAGEVKQDGIERPIAAPPRQELSVRSKKNRPGDRLHKGDGTTLLSTNTAFEVRKLPALPERIKLDTTSRQHGFVDTSIGCALSLTHTHAVVWPYAAASPSPESFTFTLPYPSKHSTDPLPLGLLVSPSASSSEPGLVVVMPTSGRITYWESISSATTLDFMRQQRTGVEDFISGMYSGERVVQLVNVETAAGFVLAFSSGRIAYLSVRDTQGRPKVSVQFLRTGLGPSTGGFLGSLRNALSQSALQGDIAAVRADRSSKQGESIVVATTSKGRVNSWRIHRGGHHDLLAELDVRKVVFEAILTADETISALTFDSFKILDFSFVPKGMSSKYTDMSKLLPLPSFDDQQHLLLLASLDDKHLCRYSLVEMVIRNGLPQESAIDIGMVRSISSFSTPPDPHALAKPRLYLPKPAVIAFLVFDHATVVASIAKPPESPESQILEDNHTLPADFEDVVDLRRDPALEIVGSGSEEPQIYNLEDNEVRPVRIKTKNPTAVLLVRGAGTMRVTVSDCKRFASVTPPKLSAKTKLEQAVFFGIKEDNPLVFDVQHSARFSDREYGEAALGLSEDILTSAGPHLAPLAARLDDNIKDRVRFLDKMMAHIKSIGVNLDRSTKWQLLWNAEKMHVASTLWRKHEEFLHMRPATSKKTIVAEIVEYIRSEEKSKPDRAKGETDELRHWFIHDIHRMELFIAWAYEVIKHNSKAKLDSVALTRLIYEASDIYNSTIRDAFAFRQTHLELYGLKEEKLNYGILEGDYSGLPTPWTANRFVANNVKRQVELATEWVKQEPESLTEEQRGQVEQTREILPEMTEVYLSVLQELTRWNLASGDLKLISEGQKYEEVYKEDRHAKVVSLSQSDNWEAAIKIAETHRSLHALAEVLTREIDMLRDELHVSDIAAGQIEKIESRMARKEEKIRECFDIYGEDFAFPFYDYLFATYGVDALLEYEGDRRYKTVYLRTRPELAKISWINDIVGEEDIDHAADTLLDLGLAREQQVWNKKIELSLGKLARMAESSRPASKASMTVQEVTINGTTEDARVDAIDKELAVIGIQNEFYDTQIRPLIKVALDEAEEPGLVQEAFALQIPKKYKILTQLFEDAMKRLLKHEALDPLTLIDLLTMVNLPPETKENIADQFFLAIQVASNGLHGDERYQAERLIWRRCFLREDWVAINNTSMKDDEETMDVLGQTDLFQLYCTLYANQNNRRTNIGHRRLAPSQSVEVYTHTLDGRFTNMEKSYRENMLEAMRWEDSNLRKHIDQHRLEEWTKETQKLAEQAVDQQYDDVTETQSSGSFPRPLPTKKLGVKSTEGTNGRNGTH</sequence>
<evidence type="ECO:0000256" key="2">
    <source>
        <dbReference type="ARBA" id="ARBA00005569"/>
    </source>
</evidence>
<feature type="domain" description="Nucleoporin Nup133/Nup155-like N-terminal" evidence="10">
    <location>
        <begin position="118"/>
        <end position="577"/>
    </location>
</feature>
<evidence type="ECO:0000259" key="9">
    <source>
        <dbReference type="Pfam" id="PF03177"/>
    </source>
</evidence>
<dbReference type="SUPFAM" id="SSF117289">
    <property type="entry name" value="Nucleoporin domain"/>
    <property type="match status" value="1"/>
</dbReference>
<feature type="region of interest" description="Disordered" evidence="8">
    <location>
        <begin position="67"/>
        <end position="113"/>
    </location>
</feature>
<comment type="caution">
    <text evidence="11">The sequence shown here is derived from an EMBL/GenBank/DDBJ whole genome shotgun (WGS) entry which is preliminary data.</text>
</comment>
<dbReference type="EMBL" id="SKBN01000163">
    <property type="protein sequence ID" value="TGJ81546.1"/>
    <property type="molecule type" value="Genomic_DNA"/>
</dbReference>
<dbReference type="FunFam" id="2.130.10.10:FF:001057">
    <property type="entry name" value="Nuclear pore complex subunit Nup133, putative"/>
    <property type="match status" value="1"/>
</dbReference>
<evidence type="ECO:0000256" key="1">
    <source>
        <dbReference type="ARBA" id="ARBA00004259"/>
    </source>
</evidence>
<evidence type="ECO:0000256" key="8">
    <source>
        <dbReference type="SAM" id="MobiDB-lite"/>
    </source>
</evidence>